<keyword evidence="3" id="KW-1185">Reference proteome</keyword>
<protein>
    <submittedName>
        <fullName evidence="2">Uncharacterized protein</fullName>
    </submittedName>
</protein>
<proteinExistence type="predicted"/>
<dbReference type="EMBL" id="VIIS01000140">
    <property type="protein sequence ID" value="KAF0312709.1"/>
    <property type="molecule type" value="Genomic_DNA"/>
</dbReference>
<comment type="caution">
    <text evidence="2">The sequence shown here is derived from an EMBL/GenBank/DDBJ whole genome shotgun (WGS) entry which is preliminary data.</text>
</comment>
<gene>
    <name evidence="2" type="ORF">FJT64_016579</name>
</gene>
<dbReference type="PANTHER" id="PTHR33887">
    <property type="entry name" value="PB1 DOMAIN-CONTAINING PROTEIN"/>
    <property type="match status" value="1"/>
</dbReference>
<accession>A0A6A4X5D4</accession>
<evidence type="ECO:0000256" key="1">
    <source>
        <dbReference type="SAM" id="MobiDB-lite"/>
    </source>
</evidence>
<dbReference type="Pfam" id="PF15874">
    <property type="entry name" value="Il2rg"/>
    <property type="match status" value="1"/>
</dbReference>
<reference evidence="2 3" key="1">
    <citation type="submission" date="2019-07" db="EMBL/GenBank/DDBJ databases">
        <title>Draft genome assembly of a fouling barnacle, Amphibalanus amphitrite (Darwin, 1854): The first reference genome for Thecostraca.</title>
        <authorList>
            <person name="Kim W."/>
        </authorList>
    </citation>
    <scope>NUCLEOTIDE SEQUENCE [LARGE SCALE GENOMIC DNA]</scope>
    <source>
        <strain evidence="2">SNU_AA5</strain>
        <tissue evidence="2">Soma without cirri and trophi</tissue>
    </source>
</reference>
<dbReference type="OrthoDB" id="2109241at2759"/>
<sequence length="191" mass="21517">MTFVRVKIGEFEVIANADCYAAMLLDWLRQRVGDVLGGGPLEGALDLCDETGGPRLLWALPPRVNTLQVLTPRAVYYLVVRRQPGAVFKLVRPIGRPELLRAVHDRLKRAVSAWGRARAKLAADVSQEQLVETVNQCISQQATRNQRRSARPQHSADKWHKLRDKVEHEIAATDNHLTDGHLRARMAHLKV</sequence>
<name>A0A6A4X5D4_AMPAM</name>
<dbReference type="AlphaFoldDB" id="A0A6A4X5D4"/>
<dbReference type="Proteomes" id="UP000440578">
    <property type="component" value="Unassembled WGS sequence"/>
</dbReference>
<evidence type="ECO:0000313" key="2">
    <source>
        <dbReference type="EMBL" id="KAF0312709.1"/>
    </source>
</evidence>
<feature type="region of interest" description="Disordered" evidence="1">
    <location>
        <begin position="141"/>
        <end position="160"/>
    </location>
</feature>
<evidence type="ECO:0000313" key="3">
    <source>
        <dbReference type="Proteomes" id="UP000440578"/>
    </source>
</evidence>
<organism evidence="2 3">
    <name type="scientific">Amphibalanus amphitrite</name>
    <name type="common">Striped barnacle</name>
    <name type="synonym">Balanus amphitrite</name>
    <dbReference type="NCBI Taxonomy" id="1232801"/>
    <lineage>
        <taxon>Eukaryota</taxon>
        <taxon>Metazoa</taxon>
        <taxon>Ecdysozoa</taxon>
        <taxon>Arthropoda</taxon>
        <taxon>Crustacea</taxon>
        <taxon>Multicrustacea</taxon>
        <taxon>Cirripedia</taxon>
        <taxon>Thoracica</taxon>
        <taxon>Thoracicalcarea</taxon>
        <taxon>Balanomorpha</taxon>
        <taxon>Balanoidea</taxon>
        <taxon>Balanidae</taxon>
        <taxon>Amphibalaninae</taxon>
        <taxon>Amphibalanus</taxon>
    </lineage>
</organism>
<dbReference type="InterPro" id="IPR039471">
    <property type="entry name" value="CXorf65-like"/>
</dbReference>
<dbReference type="PANTHER" id="PTHR33887:SF4">
    <property type="entry name" value="AB2-183"/>
    <property type="match status" value="1"/>
</dbReference>